<dbReference type="PROSITE" id="PS50822">
    <property type="entry name" value="PIWI"/>
    <property type="match status" value="1"/>
</dbReference>
<dbReference type="InterPro" id="IPR032474">
    <property type="entry name" value="Argonaute_N"/>
</dbReference>
<dbReference type="Proteomes" id="UP000095284">
    <property type="component" value="Unplaced"/>
</dbReference>
<comment type="similarity">
    <text evidence="1">Belongs to the argonaute family.</text>
</comment>
<accession>A0A1I7RX38</accession>
<reference evidence="5" key="2">
    <citation type="submission" date="2020-08" db="EMBL/GenBank/DDBJ databases">
        <authorList>
            <person name="Kikuchi T."/>
        </authorList>
    </citation>
    <scope>NUCLEOTIDE SEQUENCE</scope>
    <source>
        <strain evidence="4">Ka4C1</strain>
    </source>
</reference>
<protein>
    <submittedName>
        <fullName evidence="4">(pine wood nematode) hypothetical protein</fullName>
    </submittedName>
</protein>
<dbReference type="GO" id="GO:0003723">
    <property type="term" value="F:RNA binding"/>
    <property type="evidence" value="ECO:0007669"/>
    <property type="project" value="InterPro"/>
</dbReference>
<dbReference type="InterPro" id="IPR003165">
    <property type="entry name" value="Piwi"/>
</dbReference>
<keyword evidence="7" id="KW-1185">Reference proteome</keyword>
<dbReference type="Pfam" id="PF02170">
    <property type="entry name" value="PAZ"/>
    <property type="match status" value="1"/>
</dbReference>
<dbReference type="SUPFAM" id="SSF101690">
    <property type="entry name" value="PAZ domain"/>
    <property type="match status" value="1"/>
</dbReference>
<organism evidence="6 8">
    <name type="scientific">Bursaphelenchus xylophilus</name>
    <name type="common">Pinewood nematode worm</name>
    <name type="synonym">Aphelenchoides xylophilus</name>
    <dbReference type="NCBI Taxonomy" id="6326"/>
    <lineage>
        <taxon>Eukaryota</taxon>
        <taxon>Metazoa</taxon>
        <taxon>Ecdysozoa</taxon>
        <taxon>Nematoda</taxon>
        <taxon>Chromadorea</taxon>
        <taxon>Rhabditida</taxon>
        <taxon>Tylenchina</taxon>
        <taxon>Tylenchomorpha</taxon>
        <taxon>Aphelenchoidea</taxon>
        <taxon>Aphelenchoididae</taxon>
        <taxon>Bursaphelenchus</taxon>
    </lineage>
</organism>
<feature type="domain" description="PAZ" evidence="2">
    <location>
        <begin position="293"/>
        <end position="402"/>
    </location>
</feature>
<evidence type="ECO:0000313" key="6">
    <source>
        <dbReference type="Proteomes" id="UP000095284"/>
    </source>
</evidence>
<feature type="domain" description="Piwi" evidence="3">
    <location>
        <begin position="575"/>
        <end position="895"/>
    </location>
</feature>
<dbReference type="OrthoDB" id="5868801at2759"/>
<evidence type="ECO:0000313" key="7">
    <source>
        <dbReference type="Proteomes" id="UP000659654"/>
    </source>
</evidence>
<dbReference type="SMART" id="SM00950">
    <property type="entry name" value="Piwi"/>
    <property type="match status" value="1"/>
</dbReference>
<dbReference type="SMART" id="SM00949">
    <property type="entry name" value="PAZ"/>
    <property type="match status" value="1"/>
</dbReference>
<dbReference type="SUPFAM" id="SSF53098">
    <property type="entry name" value="Ribonuclease H-like"/>
    <property type="match status" value="1"/>
</dbReference>
<evidence type="ECO:0000259" key="2">
    <source>
        <dbReference type="PROSITE" id="PS50821"/>
    </source>
</evidence>
<dbReference type="Pfam" id="PF16486">
    <property type="entry name" value="ArgoN"/>
    <property type="match status" value="1"/>
</dbReference>
<name>A0A1I7RX38_BURXY</name>
<reference evidence="8" key="1">
    <citation type="submission" date="2016-11" db="UniProtKB">
        <authorList>
            <consortium name="WormBaseParasite"/>
        </authorList>
    </citation>
    <scope>IDENTIFICATION</scope>
</reference>
<proteinExistence type="inferred from homology"/>
<dbReference type="Gene3D" id="3.30.420.10">
    <property type="entry name" value="Ribonuclease H-like superfamily/Ribonuclease H"/>
    <property type="match status" value="1"/>
</dbReference>
<evidence type="ECO:0000313" key="4">
    <source>
        <dbReference type="EMBL" id="CAD5230384.1"/>
    </source>
</evidence>
<dbReference type="PANTHER" id="PTHR22891">
    <property type="entry name" value="EUKARYOTIC TRANSLATION INITIATION FACTOR 2C"/>
    <property type="match status" value="1"/>
</dbReference>
<evidence type="ECO:0000256" key="1">
    <source>
        <dbReference type="RuleBase" id="RU361178"/>
    </source>
</evidence>
<dbReference type="eggNOG" id="KOG1041">
    <property type="taxonomic scope" value="Eukaryota"/>
</dbReference>
<dbReference type="Gene3D" id="2.170.260.10">
    <property type="entry name" value="paz domain"/>
    <property type="match status" value="1"/>
</dbReference>
<dbReference type="PROSITE" id="PS50821">
    <property type="entry name" value="PAZ"/>
    <property type="match status" value="1"/>
</dbReference>
<dbReference type="InterPro" id="IPR012337">
    <property type="entry name" value="RNaseH-like_sf"/>
</dbReference>
<dbReference type="AlphaFoldDB" id="A0A1I7RX38"/>
<dbReference type="Pfam" id="PF02171">
    <property type="entry name" value="Piwi"/>
    <property type="match status" value="1"/>
</dbReference>
<dbReference type="Proteomes" id="UP000582659">
    <property type="component" value="Unassembled WGS sequence"/>
</dbReference>
<evidence type="ECO:0000313" key="5">
    <source>
        <dbReference type="EMBL" id="CAG9121301.1"/>
    </source>
</evidence>
<dbReference type="InterPro" id="IPR036085">
    <property type="entry name" value="PAZ_dom_sf"/>
</dbReference>
<sequence>MASSSRVPPQRNLITERTKVESDVLEKLAGLNLQPGDTTLPEKLPPGTYGKRFTVKSNIYQVKIEPSVIYRYDVNVVGKSRSGKEIEFTKRSQESVVIADRRQECRACFRLAYRKYQEFFGSSRETLYYDLQSILFSKNELPIPDSQIDLELDSVEDADPTFPKGISRVLLSIKKAKSHEIDMKNLDSIHDPETGKRDRSLLNIIELIANQLPMFNENEFLTLHGSTSYIINGADHQLPEIPLDEGGTKYLAAGVKKSAVYIEGYDTGKMARECKSVGLMVETRRSPFHTCKALVDYIRDHPGFRRYYENFIHGQSSENDLRSMTKFLRPITFGTSYNKRKMKISLFSQQTARTQSAENMSIYEYFMQKYDMKLEYPDAHLVGVKHGGALIYFPPEVLIVADNQLVSVQQMDMRTKARMVEMTAVRPDVFQRESQAGAAAIRLHDSPFTTEAGIKFSRGVLQIPARKLPFPSMEYKDLKTNRPKLSSPFGQEAAWMQMPFLRGARIPKYSAYLIGTESDSNMPVSKEDLARFFEYVEEWAKRFGMCIGAIDEFDWIFESDVDRKVGENAQRNTKLVYFISPEHIKHSHVTMKHAEHKYDCVVTQDIRVPTVKKVLDKAVATLENLIAKTNMKLGGSNYSVKLGVPEAQKQLEENLFIGISISQPGAKTQVDQMSRNNRDVAPGVLGFAANLCEDPDNFAGDFVYIDAYRNDDFVRLRDVTSRCVSRFIENRRHPPKTVVFYYSGASDGQYDNILRLGSPFIKYGIKQACDVDVPLCLICVSKDNNFSIFPNEFPQPSNRVTNGDYNVPAGTVIDERAVHPLYTQFFLVAHTAIKGTARVPRYTVLMNEPDFSLDILEAMSYALCHEHQIVGRATALPTPTVVAEDYANRGQQVFKAAEKEAERGQYFFPRSPDGSYDLHKLSGDLSYEQCQYLRSRRVNA</sequence>
<dbReference type="InterPro" id="IPR036397">
    <property type="entry name" value="RNaseH_sf"/>
</dbReference>
<dbReference type="CDD" id="cd02846">
    <property type="entry name" value="PAZ_argonaute_like"/>
    <property type="match status" value="1"/>
</dbReference>
<evidence type="ECO:0000313" key="8">
    <source>
        <dbReference type="WBParaSite" id="BXY_0530200.1"/>
    </source>
</evidence>
<dbReference type="WBParaSite" id="BXY_0530200.1">
    <property type="protein sequence ID" value="BXY_0530200.1"/>
    <property type="gene ID" value="BXY_0530200"/>
</dbReference>
<dbReference type="EMBL" id="CAJFDI010000005">
    <property type="protein sequence ID" value="CAD5230384.1"/>
    <property type="molecule type" value="Genomic_DNA"/>
</dbReference>
<dbReference type="Gene3D" id="3.40.50.2300">
    <property type="match status" value="1"/>
</dbReference>
<dbReference type="InterPro" id="IPR003100">
    <property type="entry name" value="PAZ_dom"/>
</dbReference>
<evidence type="ECO:0000259" key="3">
    <source>
        <dbReference type="PROSITE" id="PS50822"/>
    </source>
</evidence>
<dbReference type="Proteomes" id="UP000659654">
    <property type="component" value="Unassembled WGS sequence"/>
</dbReference>
<gene>
    <name evidence="4" type="ORF">BXYJ_LOCUS10960</name>
</gene>
<dbReference type="EMBL" id="CAJFCV020000005">
    <property type="protein sequence ID" value="CAG9121301.1"/>
    <property type="molecule type" value="Genomic_DNA"/>
</dbReference>
<dbReference type="SMR" id="A0A1I7RX38"/>